<evidence type="ECO:0000313" key="3">
    <source>
        <dbReference type="EMBL" id="KAL2653074.1"/>
    </source>
</evidence>
<name>A0ABD1ZSB2_9MARC</name>
<dbReference type="EMBL" id="JBHFFA010000001">
    <property type="protein sequence ID" value="KAL2653074.1"/>
    <property type="molecule type" value="Genomic_DNA"/>
</dbReference>
<dbReference type="InterPro" id="IPR036361">
    <property type="entry name" value="SAP_dom_sf"/>
</dbReference>
<protein>
    <recommendedName>
        <fullName evidence="2">SAP domain-containing protein</fullName>
    </recommendedName>
</protein>
<feature type="compositionally biased region" description="Acidic residues" evidence="1">
    <location>
        <begin position="26"/>
        <end position="43"/>
    </location>
</feature>
<feature type="compositionally biased region" description="Basic and acidic residues" evidence="1">
    <location>
        <begin position="10"/>
        <end position="25"/>
    </location>
</feature>
<proteinExistence type="predicted"/>
<organism evidence="3 4">
    <name type="scientific">Riccia fluitans</name>
    <dbReference type="NCBI Taxonomy" id="41844"/>
    <lineage>
        <taxon>Eukaryota</taxon>
        <taxon>Viridiplantae</taxon>
        <taxon>Streptophyta</taxon>
        <taxon>Embryophyta</taxon>
        <taxon>Marchantiophyta</taxon>
        <taxon>Marchantiopsida</taxon>
        <taxon>Marchantiidae</taxon>
        <taxon>Marchantiales</taxon>
        <taxon>Ricciaceae</taxon>
        <taxon>Riccia</taxon>
    </lineage>
</organism>
<evidence type="ECO:0000256" key="1">
    <source>
        <dbReference type="SAM" id="MobiDB-lite"/>
    </source>
</evidence>
<accession>A0ABD1ZSB2</accession>
<reference evidence="3 4" key="1">
    <citation type="submission" date="2024-09" db="EMBL/GenBank/DDBJ databases">
        <title>Chromosome-scale assembly of Riccia fluitans.</title>
        <authorList>
            <person name="Paukszto L."/>
            <person name="Sawicki J."/>
            <person name="Karawczyk K."/>
            <person name="Piernik-Szablinska J."/>
            <person name="Szczecinska M."/>
            <person name="Mazdziarz M."/>
        </authorList>
    </citation>
    <scope>NUCLEOTIDE SEQUENCE [LARGE SCALE GENOMIC DNA]</scope>
    <source>
        <strain evidence="3">Rf_01</strain>
        <tissue evidence="3">Aerial parts of the thallus</tissue>
    </source>
</reference>
<feature type="region of interest" description="Disordered" evidence="1">
    <location>
        <begin position="1"/>
        <end position="43"/>
    </location>
</feature>
<dbReference type="PROSITE" id="PS50800">
    <property type="entry name" value="SAP"/>
    <property type="match status" value="1"/>
</dbReference>
<evidence type="ECO:0000313" key="4">
    <source>
        <dbReference type="Proteomes" id="UP001605036"/>
    </source>
</evidence>
<dbReference type="Proteomes" id="UP001605036">
    <property type="component" value="Unassembled WGS sequence"/>
</dbReference>
<feature type="domain" description="SAP" evidence="2">
    <location>
        <begin position="207"/>
        <end position="241"/>
    </location>
</feature>
<dbReference type="AlphaFoldDB" id="A0ABD1ZSB2"/>
<dbReference type="Pfam" id="PF18953">
    <property type="entry name" value="SAP_new25"/>
    <property type="match status" value="1"/>
</dbReference>
<sequence length="252" mass="28173">MFEEDPSSDSGKEDPGAEPDKRAEDLEGSDDEEHDLDLAGDGEDVVMCSNSQIQRNVKEVIRTYPEATHGFCFMVMQEPLVVYVDCRFDSSRLGYHGTLPIINTEDDRVIEMVTLTRKQTGSSWKIETIALEEALTSLEQVGLKIQEVVHDNNSQVDAILAQHDIMSSKDLWHKCKNIMGKFKEVLQEKRWSPSDCEVKGATMIAAVVVFLVQQLKDFCRDNGLQTIGSKLQLVQRVSLALQLPKAGASTEI</sequence>
<dbReference type="InterPro" id="IPR003034">
    <property type="entry name" value="SAP_dom"/>
</dbReference>
<comment type="caution">
    <text evidence="3">The sequence shown here is derived from an EMBL/GenBank/DDBJ whole genome shotgun (WGS) entry which is preliminary data.</text>
</comment>
<gene>
    <name evidence="3" type="ORF">R1flu_021202</name>
</gene>
<dbReference type="PANTHER" id="PTHR31751">
    <property type="entry name" value="SI:CH211-108C17.2-RELATED-RELATED"/>
    <property type="match status" value="1"/>
</dbReference>
<keyword evidence="4" id="KW-1185">Reference proteome</keyword>
<evidence type="ECO:0000259" key="2">
    <source>
        <dbReference type="PROSITE" id="PS50800"/>
    </source>
</evidence>
<dbReference type="PANTHER" id="PTHR31751:SF7">
    <property type="entry name" value="THAP-TYPE DOMAIN-CONTAINING PROTEIN"/>
    <property type="match status" value="1"/>
</dbReference>
<dbReference type="SUPFAM" id="SSF68906">
    <property type="entry name" value="SAP domain"/>
    <property type="match status" value="1"/>
</dbReference>